<organism evidence="3 4">
    <name type="scientific">Bythopirellula polymerisocia</name>
    <dbReference type="NCBI Taxonomy" id="2528003"/>
    <lineage>
        <taxon>Bacteria</taxon>
        <taxon>Pseudomonadati</taxon>
        <taxon>Planctomycetota</taxon>
        <taxon>Planctomycetia</taxon>
        <taxon>Pirellulales</taxon>
        <taxon>Lacipirellulaceae</taxon>
        <taxon>Bythopirellula</taxon>
    </lineage>
</organism>
<dbReference type="AlphaFoldDB" id="A0A5C6C9N1"/>
<keyword evidence="4" id="KW-1185">Reference proteome</keyword>
<dbReference type="RefSeq" id="WP_146453087.1">
    <property type="nucleotide sequence ID" value="NZ_SJPS01000013.1"/>
</dbReference>
<dbReference type="NCBIfam" id="TIGR04294">
    <property type="entry name" value="pre_pil_HX9DG"/>
    <property type="match status" value="1"/>
</dbReference>
<dbReference type="InterPro" id="IPR027558">
    <property type="entry name" value="Pre_pil_HX9DG_C"/>
</dbReference>
<proteinExistence type="predicted"/>
<feature type="domain" description="DUF1559" evidence="2">
    <location>
        <begin position="532"/>
        <end position="572"/>
    </location>
</feature>
<dbReference type="InterPro" id="IPR011453">
    <property type="entry name" value="DUF1559"/>
</dbReference>
<dbReference type="EMBL" id="SJPS01000013">
    <property type="protein sequence ID" value="TWU20825.1"/>
    <property type="molecule type" value="Genomic_DNA"/>
</dbReference>
<feature type="domain" description="DUF1559" evidence="2">
    <location>
        <begin position="381"/>
        <end position="474"/>
    </location>
</feature>
<dbReference type="PANTHER" id="PTHR30093:SF2">
    <property type="entry name" value="TYPE II SECRETION SYSTEM PROTEIN H"/>
    <property type="match status" value="1"/>
</dbReference>
<feature type="chain" id="PRO_5023032398" description="DUF1559 domain-containing protein" evidence="1">
    <location>
        <begin position="31"/>
        <end position="589"/>
    </location>
</feature>
<dbReference type="OrthoDB" id="285651at2"/>
<dbReference type="InterPro" id="IPR045584">
    <property type="entry name" value="Pilin-like"/>
</dbReference>
<evidence type="ECO:0000313" key="3">
    <source>
        <dbReference type="EMBL" id="TWU20825.1"/>
    </source>
</evidence>
<reference evidence="3 4" key="1">
    <citation type="submission" date="2019-02" db="EMBL/GenBank/DDBJ databases">
        <title>Deep-cultivation of Planctomycetes and their phenomic and genomic characterization uncovers novel biology.</title>
        <authorList>
            <person name="Wiegand S."/>
            <person name="Jogler M."/>
            <person name="Boedeker C."/>
            <person name="Pinto D."/>
            <person name="Vollmers J."/>
            <person name="Rivas-Marin E."/>
            <person name="Kohn T."/>
            <person name="Peeters S.H."/>
            <person name="Heuer A."/>
            <person name="Rast P."/>
            <person name="Oberbeckmann S."/>
            <person name="Bunk B."/>
            <person name="Jeske O."/>
            <person name="Meyerdierks A."/>
            <person name="Storesund J.E."/>
            <person name="Kallscheuer N."/>
            <person name="Luecker S."/>
            <person name="Lage O.M."/>
            <person name="Pohl T."/>
            <person name="Merkel B.J."/>
            <person name="Hornburger P."/>
            <person name="Mueller R.-W."/>
            <person name="Bruemmer F."/>
            <person name="Labrenz M."/>
            <person name="Spormann A.M."/>
            <person name="Op Den Camp H."/>
            <person name="Overmann J."/>
            <person name="Amann R."/>
            <person name="Jetten M.S.M."/>
            <person name="Mascher T."/>
            <person name="Medema M.H."/>
            <person name="Devos D.P."/>
            <person name="Kaster A.-K."/>
            <person name="Ovreas L."/>
            <person name="Rohde M."/>
            <person name="Galperin M.Y."/>
            <person name="Jogler C."/>
        </authorList>
    </citation>
    <scope>NUCLEOTIDE SEQUENCE [LARGE SCALE GENOMIC DNA]</scope>
    <source>
        <strain evidence="3 4">Pla144</strain>
    </source>
</reference>
<accession>A0A5C6C9N1</accession>
<name>A0A5C6C9N1_9BACT</name>
<dbReference type="Pfam" id="PF07596">
    <property type="entry name" value="SBP_bac_10"/>
    <property type="match status" value="2"/>
</dbReference>
<feature type="signal peptide" evidence="1">
    <location>
        <begin position="1"/>
        <end position="30"/>
    </location>
</feature>
<dbReference type="Proteomes" id="UP000318437">
    <property type="component" value="Unassembled WGS sequence"/>
</dbReference>
<dbReference type="PANTHER" id="PTHR30093">
    <property type="entry name" value="GENERAL SECRETION PATHWAY PROTEIN G"/>
    <property type="match status" value="1"/>
</dbReference>
<evidence type="ECO:0000313" key="4">
    <source>
        <dbReference type="Proteomes" id="UP000318437"/>
    </source>
</evidence>
<gene>
    <name evidence="3" type="ORF">Pla144_48780</name>
</gene>
<sequence length="589" mass="64855" precursor="true">MFHPNQIHTRILCWFLTGLMLITPSSHLLAQQVAPDAIELKGQDDKAPEAEYDTTLLADPAFVPVPDIVDTPLDVNYLLPQACLVVSLRPQAILASPFAKMMPIEVVQAASLQQTGLDPLQLDRLLLSIEPPAAGPPNYAVMGSFITPVVGKLHPQLTEHTTANEQATRPHLQSQHPLMPSLYFPADTVLLATPEVTLQKFLTSKYRPSESSLHERLLAAASDDVYVAIDVVPLRPLINGLLMQNPIPPQFQHFNVVPDLVKTIELRMNLSHAGTNELVIESNNDQDAEELSGLVEKSFDMIRSQTAAEIAQLKQNSDPVQQAMGRYQERMMNEMSAALAPQREGAKLIIFRQTGEQGQMGMLTMTAVSGILVALLLPAVQAAREAAKRSSSMNNLKQIMLALLNYESVHGQFPSQASFGTNGKPLLSWRVHILPFLEEQKLYDQFHLDEPWDSEHNKQLISKMPASFAEPSSKFAPQEGRTNYLGVKGKGMAFSGEKEGRKLREFSDGTSNSLIVLQVNDQRATTWTRPDDWELDPKNNLSGLSGSMHPGIFLAAYCDGSVRAISESIDPELFKALLTIAGGEVVQNP</sequence>
<protein>
    <recommendedName>
        <fullName evidence="2">DUF1559 domain-containing protein</fullName>
    </recommendedName>
</protein>
<comment type="caution">
    <text evidence="3">The sequence shown here is derived from an EMBL/GenBank/DDBJ whole genome shotgun (WGS) entry which is preliminary data.</text>
</comment>
<dbReference type="Gene3D" id="3.30.700.10">
    <property type="entry name" value="Glycoprotein, Type 4 Pilin"/>
    <property type="match status" value="1"/>
</dbReference>
<keyword evidence="1" id="KW-0732">Signal</keyword>
<dbReference type="SUPFAM" id="SSF54523">
    <property type="entry name" value="Pili subunits"/>
    <property type="match status" value="1"/>
</dbReference>
<evidence type="ECO:0000259" key="2">
    <source>
        <dbReference type="Pfam" id="PF07596"/>
    </source>
</evidence>
<evidence type="ECO:0000256" key="1">
    <source>
        <dbReference type="SAM" id="SignalP"/>
    </source>
</evidence>